<dbReference type="EMBL" id="CP001367">
    <property type="protein sequence ID" value="ACM58956.1"/>
    <property type="molecule type" value="Genomic_DNA"/>
</dbReference>
<sequence length="122" mass="13691">MSQEVSNEQAVEEQLQTFIETVNDSETYEEFVAANERLEADSEAMALLEEYQQKRRQMQRGGSGDATMSELRELRAEMDDNETIQAQQAAQEAFVSLLQETNDVISEQIGREFAQSLGGGCC</sequence>
<proteinExistence type="predicted"/>
<dbReference type="Proteomes" id="UP000000740">
    <property type="component" value="Plasmid pHLAC01"/>
</dbReference>
<name>B9LWW5_HALLT</name>
<dbReference type="NCBIfam" id="NF041416">
    <property type="entry name" value="halo_CC_star_2"/>
    <property type="match status" value="1"/>
</dbReference>
<keyword evidence="1" id="KW-0614">Plasmid</keyword>
<dbReference type="KEGG" id="hla:Hlac_3446"/>
<dbReference type="eggNOG" id="arCOG04404">
    <property type="taxonomic scope" value="Archaea"/>
</dbReference>
<geneLocation type="plasmid" evidence="1 2">
    <name>pHLAC01</name>
</geneLocation>
<protein>
    <recommendedName>
        <fullName evidence="3">YlbF family regulator</fullName>
    </recommendedName>
</protein>
<gene>
    <name evidence="1" type="ordered locus">Hlac_3446</name>
</gene>
<dbReference type="AlphaFoldDB" id="B9LWW5"/>
<dbReference type="InterPro" id="IPR010368">
    <property type="entry name" value="Com_YlbF"/>
</dbReference>
<dbReference type="Gene3D" id="1.20.1500.10">
    <property type="entry name" value="YheA/YmcA-like"/>
    <property type="match status" value="1"/>
</dbReference>
<dbReference type="InterPro" id="IPR023378">
    <property type="entry name" value="YheA/YmcA-like_dom_sf"/>
</dbReference>
<evidence type="ECO:0000313" key="1">
    <source>
        <dbReference type="EMBL" id="ACM58956.1"/>
    </source>
</evidence>
<evidence type="ECO:0008006" key="3">
    <source>
        <dbReference type="Google" id="ProtNLM"/>
    </source>
</evidence>
<dbReference type="Pfam" id="PF06133">
    <property type="entry name" value="Com_YlbF"/>
    <property type="match status" value="1"/>
</dbReference>
<dbReference type="SUPFAM" id="SSF158622">
    <property type="entry name" value="YheA/YmcA-like"/>
    <property type="match status" value="1"/>
</dbReference>
<keyword evidence="2" id="KW-1185">Reference proteome</keyword>
<dbReference type="GeneID" id="7402292"/>
<dbReference type="RefSeq" id="WP_012660159.1">
    <property type="nucleotide sequence ID" value="NC_012030.1"/>
</dbReference>
<reference evidence="1 2" key="1">
    <citation type="journal article" date="2016" name="Stand. Genomic Sci.">
        <title>Complete genome sequence of the Antarctic Halorubrum lacusprofundi type strain ACAM 34.</title>
        <authorList>
            <person name="Anderson I.J."/>
            <person name="DasSarma P."/>
            <person name="Lucas S."/>
            <person name="Copeland A."/>
            <person name="Lapidus A."/>
            <person name="Del Rio T.G."/>
            <person name="Tice H."/>
            <person name="Dalin E."/>
            <person name="Bruce D.C."/>
            <person name="Goodwin L."/>
            <person name="Pitluck S."/>
            <person name="Sims D."/>
            <person name="Brettin T.S."/>
            <person name="Detter J.C."/>
            <person name="Han C.S."/>
            <person name="Larimer F."/>
            <person name="Hauser L."/>
            <person name="Land M."/>
            <person name="Ivanova N."/>
            <person name="Richardson P."/>
            <person name="Cavicchioli R."/>
            <person name="DasSarma S."/>
            <person name="Woese C.R."/>
            <person name="Kyrpides N.C."/>
        </authorList>
    </citation>
    <scope>NUCLEOTIDE SEQUENCE [LARGE SCALE GENOMIC DNA]</scope>
    <source>
        <strain evidence="2">ATCC 49239 / DSM 5036 / JCM 8891 / ACAM 34</strain>
    </source>
</reference>
<evidence type="ECO:0000313" key="2">
    <source>
        <dbReference type="Proteomes" id="UP000000740"/>
    </source>
</evidence>
<dbReference type="HOGENOM" id="CLU_159728_0_0_2"/>
<organism evidence="1 2">
    <name type="scientific">Halorubrum lacusprofundi (strain ATCC 49239 / DSM 5036 / JCM 8891 / ACAM 34)</name>
    <dbReference type="NCBI Taxonomy" id="416348"/>
    <lineage>
        <taxon>Archaea</taxon>
        <taxon>Methanobacteriati</taxon>
        <taxon>Methanobacteriota</taxon>
        <taxon>Stenosarchaea group</taxon>
        <taxon>Halobacteria</taxon>
        <taxon>Halobacteriales</taxon>
        <taxon>Haloferacaceae</taxon>
        <taxon>Halorubrum</taxon>
    </lineage>
</organism>
<accession>B9LWW5</accession>